<gene>
    <name evidence="1" type="ORF">VFH_II234080</name>
</gene>
<keyword evidence="2" id="KW-1185">Reference proteome</keyword>
<evidence type="ECO:0000313" key="1">
    <source>
        <dbReference type="EMBL" id="CAI8600650.1"/>
    </source>
</evidence>
<sequence length="114" mass="13616">MQIFPHLHDLLHSPFLDSSLFIHYHTHSIILHLHNCHAIFRNQALTFNLHHHQLILHNHFSTFIIFNHKHMLHQPSTSNIHLITTITTSSPQFLHNKVSLHQLHKINNRNHRKK</sequence>
<protein>
    <submittedName>
        <fullName evidence="1">Uncharacterized protein</fullName>
    </submittedName>
</protein>
<evidence type="ECO:0000313" key="2">
    <source>
        <dbReference type="Proteomes" id="UP001157006"/>
    </source>
</evidence>
<dbReference type="AlphaFoldDB" id="A0AAV0ZPX7"/>
<dbReference type="EMBL" id="OX451737">
    <property type="protein sequence ID" value="CAI8600650.1"/>
    <property type="molecule type" value="Genomic_DNA"/>
</dbReference>
<accession>A0AAV0ZPX7</accession>
<proteinExistence type="predicted"/>
<name>A0AAV0ZPX7_VICFA</name>
<organism evidence="1 2">
    <name type="scientific">Vicia faba</name>
    <name type="common">Broad bean</name>
    <name type="synonym">Faba vulgaris</name>
    <dbReference type="NCBI Taxonomy" id="3906"/>
    <lineage>
        <taxon>Eukaryota</taxon>
        <taxon>Viridiplantae</taxon>
        <taxon>Streptophyta</taxon>
        <taxon>Embryophyta</taxon>
        <taxon>Tracheophyta</taxon>
        <taxon>Spermatophyta</taxon>
        <taxon>Magnoliopsida</taxon>
        <taxon>eudicotyledons</taxon>
        <taxon>Gunneridae</taxon>
        <taxon>Pentapetalae</taxon>
        <taxon>rosids</taxon>
        <taxon>fabids</taxon>
        <taxon>Fabales</taxon>
        <taxon>Fabaceae</taxon>
        <taxon>Papilionoideae</taxon>
        <taxon>50 kb inversion clade</taxon>
        <taxon>NPAAA clade</taxon>
        <taxon>Hologalegina</taxon>
        <taxon>IRL clade</taxon>
        <taxon>Fabeae</taxon>
        <taxon>Vicia</taxon>
    </lineage>
</organism>
<reference evidence="1 2" key="1">
    <citation type="submission" date="2023-01" db="EMBL/GenBank/DDBJ databases">
        <authorList>
            <person name="Kreplak J."/>
        </authorList>
    </citation>
    <scope>NUCLEOTIDE SEQUENCE [LARGE SCALE GENOMIC DNA]</scope>
</reference>
<dbReference type="Proteomes" id="UP001157006">
    <property type="component" value="Chromosome 2"/>
</dbReference>